<name>A0A2N0ZG40_9BACI</name>
<sequence length="48" mass="5869">MPGYKGYFKCFEDWPTAYYGENFKRLREIKTKYDLTDLFEFPQSIPSF</sequence>
<keyword evidence="3" id="KW-1185">Reference proteome</keyword>
<dbReference type="Proteomes" id="UP000233343">
    <property type="component" value="Unassembled WGS sequence"/>
</dbReference>
<accession>A0A2N0ZG40</accession>
<reference evidence="2 3" key="1">
    <citation type="journal article" date="2010" name="Int. J. Syst. Evol. Microbiol.">
        <title>Bacillus horneckiae sp. nov., isolated from a spacecraft-assembly clean room.</title>
        <authorList>
            <person name="Vaishampayan P."/>
            <person name="Probst A."/>
            <person name="Krishnamurthi S."/>
            <person name="Ghosh S."/>
            <person name="Osman S."/>
            <person name="McDowall A."/>
            <person name="Ruckmani A."/>
            <person name="Mayilraj S."/>
            <person name="Venkateswaran K."/>
        </authorList>
    </citation>
    <scope>NUCLEOTIDE SEQUENCE [LARGE SCALE GENOMIC DNA]</scope>
    <source>
        <strain evidence="3">1PO1SC</strain>
    </source>
</reference>
<evidence type="ECO:0000313" key="2">
    <source>
        <dbReference type="EMBL" id="PKG28492.1"/>
    </source>
</evidence>
<feature type="domain" description="Berberine/berberine-like" evidence="1">
    <location>
        <begin position="12"/>
        <end position="46"/>
    </location>
</feature>
<dbReference type="RefSeq" id="WP_083957258.1">
    <property type="nucleotide sequence ID" value="NZ_JAFDQP010000003.1"/>
</dbReference>
<comment type="caution">
    <text evidence="2">The sequence shown here is derived from an EMBL/GenBank/DDBJ whole genome shotgun (WGS) entry which is preliminary data.</text>
</comment>
<evidence type="ECO:0000259" key="1">
    <source>
        <dbReference type="Pfam" id="PF08031"/>
    </source>
</evidence>
<dbReference type="GO" id="GO:0016491">
    <property type="term" value="F:oxidoreductase activity"/>
    <property type="evidence" value="ECO:0007669"/>
    <property type="project" value="InterPro"/>
</dbReference>
<dbReference type="Gene3D" id="3.30.465.10">
    <property type="match status" value="1"/>
</dbReference>
<organism evidence="2 3">
    <name type="scientific">Cytobacillus horneckiae</name>
    <dbReference type="NCBI Taxonomy" id="549687"/>
    <lineage>
        <taxon>Bacteria</taxon>
        <taxon>Bacillati</taxon>
        <taxon>Bacillota</taxon>
        <taxon>Bacilli</taxon>
        <taxon>Bacillales</taxon>
        <taxon>Bacillaceae</taxon>
        <taxon>Cytobacillus</taxon>
    </lineage>
</organism>
<evidence type="ECO:0000313" key="3">
    <source>
        <dbReference type="Proteomes" id="UP000233343"/>
    </source>
</evidence>
<dbReference type="InterPro" id="IPR016169">
    <property type="entry name" value="FAD-bd_PCMH_sub2"/>
</dbReference>
<dbReference type="Pfam" id="PF08031">
    <property type="entry name" value="BBE"/>
    <property type="match status" value="1"/>
</dbReference>
<gene>
    <name evidence="2" type="ORF">CWS20_13040</name>
</gene>
<dbReference type="InterPro" id="IPR012951">
    <property type="entry name" value="BBE"/>
</dbReference>
<dbReference type="AlphaFoldDB" id="A0A2N0ZG40"/>
<proteinExistence type="predicted"/>
<dbReference type="GO" id="GO:0050660">
    <property type="term" value="F:flavin adenine dinucleotide binding"/>
    <property type="evidence" value="ECO:0007669"/>
    <property type="project" value="InterPro"/>
</dbReference>
<protein>
    <recommendedName>
        <fullName evidence="1">Berberine/berberine-like domain-containing protein</fullName>
    </recommendedName>
</protein>
<dbReference type="EMBL" id="PISD01000028">
    <property type="protein sequence ID" value="PKG28492.1"/>
    <property type="molecule type" value="Genomic_DNA"/>
</dbReference>